<dbReference type="SMART" id="SM00028">
    <property type="entry name" value="TPR"/>
    <property type="match status" value="4"/>
</dbReference>
<accession>A0A3P7PQN4</accession>
<feature type="repeat" description="TPR" evidence="2">
    <location>
        <begin position="138"/>
        <end position="171"/>
    </location>
</feature>
<dbReference type="STRING" id="318479.A0A3P7PQN4"/>
<evidence type="ECO:0000259" key="3">
    <source>
        <dbReference type="Pfam" id="PF05118"/>
    </source>
</evidence>
<dbReference type="GO" id="GO:0005783">
    <property type="term" value="C:endoplasmic reticulum"/>
    <property type="evidence" value="ECO:0007669"/>
    <property type="project" value="TreeGrafter"/>
</dbReference>
<dbReference type="Pfam" id="PF05118">
    <property type="entry name" value="Asp_Arg_Hydrox"/>
    <property type="match status" value="1"/>
</dbReference>
<dbReference type="PANTHER" id="PTHR12366:SF29">
    <property type="entry name" value="ASPARTYL BETA-HYDROXYLASE, ISOFORM L"/>
    <property type="match status" value="1"/>
</dbReference>
<dbReference type="Gene3D" id="2.60.120.330">
    <property type="entry name" value="B-lactam Antibiotic, Isopenicillin N Synthase, Chain"/>
    <property type="match status" value="1"/>
</dbReference>
<reference evidence="4 5" key="1">
    <citation type="submission" date="2018-11" db="EMBL/GenBank/DDBJ databases">
        <authorList>
            <consortium name="Pathogen Informatics"/>
        </authorList>
    </citation>
    <scope>NUCLEOTIDE SEQUENCE [LARGE SCALE GENOMIC DNA]</scope>
</reference>
<dbReference type="Pfam" id="PF13432">
    <property type="entry name" value="TPR_16"/>
    <property type="match status" value="1"/>
</dbReference>
<evidence type="ECO:0000256" key="2">
    <source>
        <dbReference type="PROSITE-ProRule" id="PRU00339"/>
    </source>
</evidence>
<name>A0A3P7PQN4_DRAME</name>
<sequence length="445" mass="52560">MFEFRWTDRGTYKRHAITNKDDHRYREQLDKADYLVEKHKYREAFEIFEEILNRNPDSPRAHFGRARAFDIRGEMESNKFYLDLAINEYQEVLDIDDTPDALFRQAAYRLIDRARFRNSLHKALQAQRSLIDRYPDDLQLQNDFALTFLMMNRNEDALKVFQNVLKIQPNNAVAQAYYGYIIKLNGDLENGVLHMRKGLKAARHLIADPKFYYHFGDALTKLGRKKDAFEVYSIGAKVGLFLSPYQRSLYNYDGLTARPWWSIDQTTYAKYLKHIERQWTIIREEAVRLLESNPESFIAENKELTIGGTWSAYYIYRVGSWERENCLKIPKTCELVRRFKEESNATKNEMKISLLTSGTRVWPYCGYSNSRLRAQLGLVVPSDARIRVADETRGWKTGKFIVFDDSFEHELWFVGASQKKYRLILEIDLWHPEIEPSRRITLDGF</sequence>
<dbReference type="PANTHER" id="PTHR12366">
    <property type="entry name" value="ASPARTYL/ASPARAGINYL BETA-HYDROXYLASE"/>
    <property type="match status" value="1"/>
</dbReference>
<evidence type="ECO:0000313" key="5">
    <source>
        <dbReference type="Proteomes" id="UP000274756"/>
    </source>
</evidence>
<dbReference type="InterPro" id="IPR039038">
    <property type="entry name" value="ASPH"/>
</dbReference>
<evidence type="ECO:0000313" key="4">
    <source>
        <dbReference type="EMBL" id="VDN56880.1"/>
    </source>
</evidence>
<dbReference type="SUPFAM" id="SSF48452">
    <property type="entry name" value="TPR-like"/>
    <property type="match status" value="1"/>
</dbReference>
<feature type="domain" description="Aspartyl/asparaginy/proline hydroxylase" evidence="3">
    <location>
        <begin position="276"/>
        <end position="432"/>
    </location>
</feature>
<comment type="similarity">
    <text evidence="1">Belongs to the aspartyl/asparaginyl beta-hydroxylase family.</text>
</comment>
<dbReference type="Gene3D" id="1.25.40.10">
    <property type="entry name" value="Tetratricopeptide repeat domain"/>
    <property type="match status" value="2"/>
</dbReference>
<dbReference type="InterPro" id="IPR019734">
    <property type="entry name" value="TPR_rpt"/>
</dbReference>
<dbReference type="OrthoDB" id="438431at2759"/>
<proteinExistence type="inferred from homology"/>
<gene>
    <name evidence="4" type="ORF">DME_LOCUS6853</name>
</gene>
<dbReference type="PROSITE" id="PS50005">
    <property type="entry name" value="TPR"/>
    <property type="match status" value="1"/>
</dbReference>
<evidence type="ECO:0000256" key="1">
    <source>
        <dbReference type="ARBA" id="ARBA00007730"/>
    </source>
</evidence>
<keyword evidence="5" id="KW-1185">Reference proteome</keyword>
<dbReference type="Proteomes" id="UP000274756">
    <property type="component" value="Unassembled WGS sequence"/>
</dbReference>
<dbReference type="EMBL" id="UYYG01001157">
    <property type="protein sequence ID" value="VDN56880.1"/>
    <property type="molecule type" value="Genomic_DNA"/>
</dbReference>
<keyword evidence="2" id="KW-0802">TPR repeat</keyword>
<protein>
    <recommendedName>
        <fullName evidence="3">Aspartyl/asparaginy/proline hydroxylase domain-containing protein</fullName>
    </recommendedName>
</protein>
<dbReference type="InterPro" id="IPR007803">
    <property type="entry name" value="Asp/Arg/Pro-Hydrxlase"/>
</dbReference>
<dbReference type="InterPro" id="IPR027443">
    <property type="entry name" value="IPNS-like_sf"/>
</dbReference>
<dbReference type="InterPro" id="IPR011990">
    <property type="entry name" value="TPR-like_helical_dom_sf"/>
</dbReference>
<dbReference type="AlphaFoldDB" id="A0A3P7PQN4"/>
<dbReference type="GO" id="GO:0062101">
    <property type="term" value="F:peptidyl-aspartic acid 3-dioxygenase activity"/>
    <property type="evidence" value="ECO:0007669"/>
    <property type="project" value="InterPro"/>
</dbReference>
<organism evidence="4 5">
    <name type="scientific">Dracunculus medinensis</name>
    <name type="common">Guinea worm</name>
    <dbReference type="NCBI Taxonomy" id="318479"/>
    <lineage>
        <taxon>Eukaryota</taxon>
        <taxon>Metazoa</taxon>
        <taxon>Ecdysozoa</taxon>
        <taxon>Nematoda</taxon>
        <taxon>Chromadorea</taxon>
        <taxon>Rhabditida</taxon>
        <taxon>Spirurina</taxon>
        <taxon>Dracunculoidea</taxon>
        <taxon>Dracunculidae</taxon>
        <taxon>Dracunculus</taxon>
    </lineage>
</organism>